<keyword evidence="1" id="KW-0732">Signal</keyword>
<gene>
    <name evidence="2" type="ORF">AOPFMNJM_3658</name>
</gene>
<dbReference type="Proteomes" id="UP001055102">
    <property type="component" value="Unassembled WGS sequence"/>
</dbReference>
<proteinExistence type="predicted"/>
<accession>A0ABQ4SYN7</accession>
<keyword evidence="3" id="KW-1185">Reference proteome</keyword>
<dbReference type="RefSeq" id="WP_238277963.1">
    <property type="nucleotide sequence ID" value="NZ_BPQR01000075.1"/>
</dbReference>
<evidence type="ECO:0000313" key="3">
    <source>
        <dbReference type="Proteomes" id="UP001055102"/>
    </source>
</evidence>
<protein>
    <submittedName>
        <fullName evidence="2">Uncharacterized protein</fullName>
    </submittedName>
</protein>
<evidence type="ECO:0000313" key="2">
    <source>
        <dbReference type="EMBL" id="GJE08321.1"/>
    </source>
</evidence>
<feature type="signal peptide" evidence="1">
    <location>
        <begin position="1"/>
        <end position="21"/>
    </location>
</feature>
<name>A0ABQ4SYN7_9HYPH</name>
<reference evidence="2" key="2">
    <citation type="submission" date="2021-08" db="EMBL/GenBank/DDBJ databases">
        <authorList>
            <person name="Tani A."/>
            <person name="Ola A."/>
            <person name="Ogura Y."/>
            <person name="Katsura K."/>
            <person name="Hayashi T."/>
        </authorList>
    </citation>
    <scope>NUCLEOTIDE SEQUENCE</scope>
    <source>
        <strain evidence="2">LMG 23639</strain>
    </source>
</reference>
<feature type="chain" id="PRO_5047282839" evidence="1">
    <location>
        <begin position="22"/>
        <end position="89"/>
    </location>
</feature>
<organism evidence="2 3">
    <name type="scientific">Methylobacterium jeotgali</name>
    <dbReference type="NCBI Taxonomy" id="381630"/>
    <lineage>
        <taxon>Bacteria</taxon>
        <taxon>Pseudomonadati</taxon>
        <taxon>Pseudomonadota</taxon>
        <taxon>Alphaproteobacteria</taxon>
        <taxon>Hyphomicrobiales</taxon>
        <taxon>Methylobacteriaceae</taxon>
        <taxon>Methylobacterium</taxon>
    </lineage>
</organism>
<comment type="caution">
    <text evidence="2">The sequence shown here is derived from an EMBL/GenBank/DDBJ whole genome shotgun (WGS) entry which is preliminary data.</text>
</comment>
<evidence type="ECO:0000256" key="1">
    <source>
        <dbReference type="SAM" id="SignalP"/>
    </source>
</evidence>
<reference evidence="2" key="1">
    <citation type="journal article" date="2021" name="Front. Microbiol.">
        <title>Comprehensive Comparative Genomics and Phenotyping of Methylobacterium Species.</title>
        <authorList>
            <person name="Alessa O."/>
            <person name="Ogura Y."/>
            <person name="Fujitani Y."/>
            <person name="Takami H."/>
            <person name="Hayashi T."/>
            <person name="Sahin N."/>
            <person name="Tani A."/>
        </authorList>
    </citation>
    <scope>NUCLEOTIDE SEQUENCE</scope>
    <source>
        <strain evidence="2">LMG 23639</strain>
    </source>
</reference>
<sequence length="89" mass="9414">MPRPIGLAALLLATLCGPASAAEPARLVPEGRFLARCEDLGQFCFVESCGRDQIEAALGCRRVCPSSVVMTVTPLRCSLPAETVLRARG</sequence>
<dbReference type="EMBL" id="BPQR01000075">
    <property type="protein sequence ID" value="GJE08321.1"/>
    <property type="molecule type" value="Genomic_DNA"/>
</dbReference>